<evidence type="ECO:0000313" key="2">
    <source>
        <dbReference type="EMBL" id="MPL59776.1"/>
    </source>
</evidence>
<feature type="domain" description="NAD-dependent epimerase/dehydratase" evidence="1">
    <location>
        <begin position="20"/>
        <end position="247"/>
    </location>
</feature>
<evidence type="ECO:0000259" key="1">
    <source>
        <dbReference type="Pfam" id="PF01370"/>
    </source>
</evidence>
<proteinExistence type="predicted"/>
<dbReference type="EMBL" id="VSSQ01000010">
    <property type="protein sequence ID" value="MPL59776.1"/>
    <property type="molecule type" value="Genomic_DNA"/>
</dbReference>
<dbReference type="AlphaFoldDB" id="A0A644SYM2"/>
<keyword evidence="2" id="KW-0560">Oxidoreductase</keyword>
<sequence>MVELCRKHPYHTKLGGNVNILVTGASGFVGRQLVAALADRRPEDSLSVLLLPGENIPQPFVGKVLVERGDLRNPDSIRRAIRGKDLVFHLAGHISYWILDAETLKAVNVDGVRAIVQACMDFGVKRLVHVSSVGAIGFDPLGFPADEARPFNWPDNFHYMTTKRDGQRIVEQAAREKGLDAVIVNPASIMGPGDPEPYSAHNRLYGNMFRLPVFIGTFGGGLAVVDVRDLVATILAAAERGRSGESYLSVGANVPYKEVLSLMARHAGKKFLPIVIPSFALACAGWLAELLSRLTRRRPLLTLAYGRLSGWTAYYSNRKSIDELGVSYRPLDQTIGDGCAYYASAFSNPGEEPARIHP</sequence>
<comment type="caution">
    <text evidence="2">The sequence shown here is derived from an EMBL/GenBank/DDBJ whole genome shotgun (WGS) entry which is preliminary data.</text>
</comment>
<accession>A0A644SYM2</accession>
<protein>
    <submittedName>
        <fullName evidence="2">Aurachin B dehydrogenase</fullName>
        <ecNumber evidence="2">1.1.1.394</ecNumber>
    </submittedName>
</protein>
<dbReference type="InterPro" id="IPR051783">
    <property type="entry name" value="NAD(P)-dependent_oxidoreduct"/>
</dbReference>
<organism evidence="2">
    <name type="scientific">bioreactor metagenome</name>
    <dbReference type="NCBI Taxonomy" id="1076179"/>
    <lineage>
        <taxon>unclassified sequences</taxon>
        <taxon>metagenomes</taxon>
        <taxon>ecological metagenomes</taxon>
    </lineage>
</organism>
<dbReference type="GO" id="GO:0004029">
    <property type="term" value="F:aldehyde dehydrogenase (NAD+) activity"/>
    <property type="evidence" value="ECO:0007669"/>
    <property type="project" value="TreeGrafter"/>
</dbReference>
<dbReference type="PANTHER" id="PTHR48079:SF6">
    <property type="entry name" value="NAD(P)-BINDING DOMAIN-CONTAINING PROTEIN-RELATED"/>
    <property type="match status" value="1"/>
</dbReference>
<gene>
    <name evidence="2" type="primary">auaH_1</name>
    <name evidence="2" type="ORF">SDC9_05331</name>
</gene>
<dbReference type="EC" id="1.1.1.394" evidence="2"/>
<dbReference type="SUPFAM" id="SSF51735">
    <property type="entry name" value="NAD(P)-binding Rossmann-fold domains"/>
    <property type="match status" value="1"/>
</dbReference>
<dbReference type="InterPro" id="IPR036291">
    <property type="entry name" value="NAD(P)-bd_dom_sf"/>
</dbReference>
<dbReference type="InterPro" id="IPR001509">
    <property type="entry name" value="Epimerase_deHydtase"/>
</dbReference>
<reference evidence="2" key="1">
    <citation type="submission" date="2019-08" db="EMBL/GenBank/DDBJ databases">
        <authorList>
            <person name="Kucharzyk K."/>
            <person name="Murdoch R.W."/>
            <person name="Higgins S."/>
            <person name="Loffler F."/>
        </authorList>
    </citation>
    <scope>NUCLEOTIDE SEQUENCE</scope>
</reference>
<dbReference type="Gene3D" id="3.40.50.720">
    <property type="entry name" value="NAD(P)-binding Rossmann-like Domain"/>
    <property type="match status" value="1"/>
</dbReference>
<name>A0A644SYM2_9ZZZZ</name>
<dbReference type="GO" id="GO:0005737">
    <property type="term" value="C:cytoplasm"/>
    <property type="evidence" value="ECO:0007669"/>
    <property type="project" value="TreeGrafter"/>
</dbReference>
<dbReference type="Pfam" id="PF01370">
    <property type="entry name" value="Epimerase"/>
    <property type="match status" value="1"/>
</dbReference>
<dbReference type="PANTHER" id="PTHR48079">
    <property type="entry name" value="PROTEIN YEEZ"/>
    <property type="match status" value="1"/>
</dbReference>